<dbReference type="EMBL" id="VDGG01000008">
    <property type="protein sequence ID" value="TQR17488.1"/>
    <property type="molecule type" value="Genomic_DNA"/>
</dbReference>
<gene>
    <name evidence="2" type="ORF">FG383_05325</name>
</gene>
<dbReference type="AlphaFoldDB" id="A0A544TJB1"/>
<name>A0A544TJB1_9BACI</name>
<dbReference type="NCBIfam" id="TIGR00787">
    <property type="entry name" value="dctP"/>
    <property type="match status" value="1"/>
</dbReference>
<dbReference type="Gene3D" id="3.40.190.170">
    <property type="entry name" value="Bacterial extracellular solute-binding protein, family 7"/>
    <property type="match status" value="1"/>
</dbReference>
<evidence type="ECO:0000313" key="2">
    <source>
        <dbReference type="EMBL" id="TQR17488.1"/>
    </source>
</evidence>
<dbReference type="GO" id="GO:0055085">
    <property type="term" value="P:transmembrane transport"/>
    <property type="evidence" value="ECO:0007669"/>
    <property type="project" value="InterPro"/>
</dbReference>
<dbReference type="PANTHER" id="PTHR33376:SF2">
    <property type="entry name" value="DICARBOXYLATE-BINDING PERIPLASMIC PROTEIN"/>
    <property type="match status" value="1"/>
</dbReference>
<evidence type="ECO:0000256" key="1">
    <source>
        <dbReference type="ARBA" id="ARBA00022729"/>
    </source>
</evidence>
<organism evidence="2 3">
    <name type="scientific">Psychrobacillus soli</name>
    <dbReference type="NCBI Taxonomy" id="1543965"/>
    <lineage>
        <taxon>Bacteria</taxon>
        <taxon>Bacillati</taxon>
        <taxon>Bacillota</taxon>
        <taxon>Bacilli</taxon>
        <taxon>Bacillales</taxon>
        <taxon>Bacillaceae</taxon>
        <taxon>Psychrobacillus</taxon>
    </lineage>
</organism>
<dbReference type="InterPro" id="IPR018389">
    <property type="entry name" value="DctP_fam"/>
</dbReference>
<sequence length="343" mass="37823">MVKNKKFIGLLTAVLFITIILAACGKKEEVAVEKDEGTKSEAPKITLRLADNQPADYPTVIGDQKFAELVSEKSDGRITIEVFPSGQLGDEKSVLEQVQLGAIDFARINASPLAEFNDDFTVFSVPYLFNSDEHLWNFLNGEKGTELLDGLQAAKMQGLAYYDSGSRSFYSTKPLTSIEDLKGQKIRVQQSEINIKLMEALGASATPMPYGEVFSGLQTGIIDGAENNLPSFDSSNHYQEAKYLIMDHHTRVPEVLLMSKTAWEKLSNEDKALIKQAALDSVETQRQAWADYEEKSLNTLNDAGVTITEVEDISPWQAAVQPIVDGFSKEYPELVEAINSASP</sequence>
<dbReference type="PROSITE" id="PS51257">
    <property type="entry name" value="PROKAR_LIPOPROTEIN"/>
    <property type="match status" value="1"/>
</dbReference>
<dbReference type="GO" id="GO:0030288">
    <property type="term" value="C:outer membrane-bounded periplasmic space"/>
    <property type="evidence" value="ECO:0007669"/>
    <property type="project" value="InterPro"/>
</dbReference>
<dbReference type="PIRSF" id="PIRSF006470">
    <property type="entry name" value="DctB"/>
    <property type="match status" value="1"/>
</dbReference>
<dbReference type="PANTHER" id="PTHR33376">
    <property type="match status" value="1"/>
</dbReference>
<dbReference type="CDD" id="cd13671">
    <property type="entry name" value="PBP2_TRAP_SBP_like_3"/>
    <property type="match status" value="1"/>
</dbReference>
<reference evidence="2 3" key="1">
    <citation type="submission" date="2019-05" db="EMBL/GenBank/DDBJ databases">
        <title>Psychrobacillus vulpis sp. nov., a new species isolated from feces of a red fox that inhabits in The Tablas de Daimiel Natural Park, Albacete, Spain.</title>
        <authorList>
            <person name="Rodriguez M."/>
            <person name="Reina J.C."/>
            <person name="Bejar V."/>
            <person name="Llamas I."/>
        </authorList>
    </citation>
    <scope>NUCLEOTIDE SEQUENCE [LARGE SCALE GENOMIC DNA]</scope>
    <source>
        <strain evidence="2 3">NHI-2</strain>
    </source>
</reference>
<protein>
    <submittedName>
        <fullName evidence="2">TRAP transporter substrate-binding protein</fullName>
    </submittedName>
</protein>
<dbReference type="Proteomes" id="UP000318937">
    <property type="component" value="Unassembled WGS sequence"/>
</dbReference>
<dbReference type="OrthoDB" id="9776801at2"/>
<dbReference type="NCBIfam" id="NF037995">
    <property type="entry name" value="TRAP_S1"/>
    <property type="match status" value="1"/>
</dbReference>
<accession>A0A544TJB1</accession>
<dbReference type="InterPro" id="IPR004682">
    <property type="entry name" value="TRAP_DctP"/>
</dbReference>
<dbReference type="SUPFAM" id="SSF53850">
    <property type="entry name" value="Periplasmic binding protein-like II"/>
    <property type="match status" value="1"/>
</dbReference>
<dbReference type="Pfam" id="PF03480">
    <property type="entry name" value="DctP"/>
    <property type="match status" value="1"/>
</dbReference>
<dbReference type="GO" id="GO:0030246">
    <property type="term" value="F:carbohydrate binding"/>
    <property type="evidence" value="ECO:0007669"/>
    <property type="project" value="TreeGrafter"/>
</dbReference>
<proteinExistence type="predicted"/>
<evidence type="ECO:0000313" key="3">
    <source>
        <dbReference type="Proteomes" id="UP000318937"/>
    </source>
</evidence>
<keyword evidence="1" id="KW-0732">Signal</keyword>
<comment type="caution">
    <text evidence="2">The sequence shown here is derived from an EMBL/GenBank/DDBJ whole genome shotgun (WGS) entry which is preliminary data.</text>
</comment>
<keyword evidence="3" id="KW-1185">Reference proteome</keyword>
<dbReference type="InterPro" id="IPR038404">
    <property type="entry name" value="TRAP_DctP_sf"/>
</dbReference>